<dbReference type="EMBL" id="JGZT01000007">
    <property type="protein sequence ID" value="KFJ02383.1"/>
    <property type="molecule type" value="Genomic_DNA"/>
</dbReference>
<protein>
    <submittedName>
        <fullName evidence="2">Uncharacterized protein</fullName>
    </submittedName>
</protein>
<feature type="region of interest" description="Disordered" evidence="1">
    <location>
        <begin position="39"/>
        <end position="60"/>
    </location>
</feature>
<reference evidence="2 3" key="1">
    <citation type="submission" date="2014-03" db="EMBL/GenBank/DDBJ databases">
        <title>Genomics of Bifidobacteria.</title>
        <authorList>
            <person name="Ventura M."/>
            <person name="Milani C."/>
            <person name="Lugli G.A."/>
        </authorList>
    </citation>
    <scope>NUCLEOTIDE SEQUENCE [LARGE SCALE GENOMIC DNA]</scope>
    <source>
        <strain evidence="2 3">LMG 21395</strain>
    </source>
</reference>
<accession>A0A087E3N2</accession>
<organism evidence="2 3">
    <name type="scientific">Bifidobacterium thermacidophilum subsp. thermacidophilum</name>
    <dbReference type="NCBI Taxonomy" id="79262"/>
    <lineage>
        <taxon>Bacteria</taxon>
        <taxon>Bacillati</taxon>
        <taxon>Actinomycetota</taxon>
        <taxon>Actinomycetes</taxon>
        <taxon>Bifidobacteriales</taxon>
        <taxon>Bifidobacteriaceae</taxon>
        <taxon>Bifidobacterium</taxon>
    </lineage>
</organism>
<dbReference type="Proteomes" id="UP000029003">
    <property type="component" value="Unassembled WGS sequence"/>
</dbReference>
<gene>
    <name evidence="2" type="ORF">THER5_0557</name>
</gene>
<evidence type="ECO:0000256" key="1">
    <source>
        <dbReference type="SAM" id="MobiDB-lite"/>
    </source>
</evidence>
<sequence length="209" mass="21880">MPTDEHPTSGTAYQSVVLDAGFGIGLGACTSPVQWWQQSPSISIDDDEDDGDGEAEVSDDVPAEVPWSLPLPLSALLSIVISSIELPEVSAASSESEESAESVVSPEPCAFFVVDWLVEPPAFLPTMTALSAAPQPAAAVNAITHTADASTRAAHPSPTARGFSDIARCRIPDTVPISFSIPYSIPFILMTTRAPAHAIDTTHVRTQAG</sequence>
<dbReference type="AlphaFoldDB" id="A0A087E3N2"/>
<evidence type="ECO:0000313" key="3">
    <source>
        <dbReference type="Proteomes" id="UP000029003"/>
    </source>
</evidence>
<proteinExistence type="predicted"/>
<name>A0A087E3N2_9BIFI</name>
<feature type="compositionally biased region" description="Acidic residues" evidence="1">
    <location>
        <begin position="44"/>
        <end position="60"/>
    </location>
</feature>
<comment type="caution">
    <text evidence="2">The sequence shown here is derived from an EMBL/GenBank/DDBJ whole genome shotgun (WGS) entry which is preliminary data.</text>
</comment>
<evidence type="ECO:0000313" key="2">
    <source>
        <dbReference type="EMBL" id="KFJ02383.1"/>
    </source>
</evidence>